<gene>
    <name evidence="2" type="ORF">PCOR1329_LOCUS35737</name>
</gene>
<evidence type="ECO:0000313" key="2">
    <source>
        <dbReference type="EMBL" id="CAK0840253.1"/>
    </source>
</evidence>
<accession>A0ABN9T5F9</accession>
<feature type="compositionally biased region" description="Basic and acidic residues" evidence="1">
    <location>
        <begin position="394"/>
        <end position="411"/>
    </location>
</feature>
<comment type="caution">
    <text evidence="2">The sequence shown here is derived from an EMBL/GenBank/DDBJ whole genome shotgun (WGS) entry which is preliminary data.</text>
</comment>
<keyword evidence="3" id="KW-1185">Reference proteome</keyword>
<organism evidence="2 3">
    <name type="scientific">Prorocentrum cordatum</name>
    <dbReference type="NCBI Taxonomy" id="2364126"/>
    <lineage>
        <taxon>Eukaryota</taxon>
        <taxon>Sar</taxon>
        <taxon>Alveolata</taxon>
        <taxon>Dinophyceae</taxon>
        <taxon>Prorocentrales</taxon>
        <taxon>Prorocentraceae</taxon>
        <taxon>Prorocentrum</taxon>
    </lineage>
</organism>
<name>A0ABN9T5F9_9DINO</name>
<sequence length="443" mass="45550">GALGAALAAGAAAAAVDAGRVAAAVSVAADAAVPEEGAADPRLRAARLEDVASEAARRAAGGGGGAPRLVVPQADMEPSSQYGPSPARIAVNSVQAQLDEIKLSVRTSESAWFGTLRAVALCTGLACASPFALSALATEVALPVLGAGLTLFVVSAEAQARTRAATSKVWAAEVSVVKATMEEMVAIACLFRARILAAAGFTAAAAVVAVVTESPWPLVAAYPRAGHVVQTCWQVLLAASCVGASVWCVGPSGVLVWAGRASKLSAQKLREALLDATRAAGKKLESTQPITHRATAAASKVQRAQTAFDKAQAQQLKLTMELERCKASLQEAASTFAKAEAERAALFRSMELSNADGPKEQSDVVELDKRKKAAMEASMHTLKATSGEAGEELEERREKFSETHEKADDHAGQAVAGDPDAVEEARLAAFKLTLKTECGGDAG</sequence>
<feature type="region of interest" description="Disordered" evidence="1">
    <location>
        <begin position="381"/>
        <end position="419"/>
    </location>
</feature>
<protein>
    <submittedName>
        <fullName evidence="2">Uncharacterized protein</fullName>
    </submittedName>
</protein>
<proteinExistence type="predicted"/>
<feature type="region of interest" description="Disordered" evidence="1">
    <location>
        <begin position="57"/>
        <end position="84"/>
    </location>
</feature>
<dbReference type="Proteomes" id="UP001189429">
    <property type="component" value="Unassembled WGS sequence"/>
</dbReference>
<evidence type="ECO:0000256" key="1">
    <source>
        <dbReference type="SAM" id="MobiDB-lite"/>
    </source>
</evidence>
<dbReference type="EMBL" id="CAUYUJ010014364">
    <property type="protein sequence ID" value="CAK0840253.1"/>
    <property type="molecule type" value="Genomic_DNA"/>
</dbReference>
<feature type="non-terminal residue" evidence="2">
    <location>
        <position position="1"/>
    </location>
</feature>
<reference evidence="2" key="1">
    <citation type="submission" date="2023-10" db="EMBL/GenBank/DDBJ databases">
        <authorList>
            <person name="Chen Y."/>
            <person name="Shah S."/>
            <person name="Dougan E. K."/>
            <person name="Thang M."/>
            <person name="Chan C."/>
        </authorList>
    </citation>
    <scope>NUCLEOTIDE SEQUENCE [LARGE SCALE GENOMIC DNA]</scope>
</reference>
<evidence type="ECO:0000313" key="3">
    <source>
        <dbReference type="Proteomes" id="UP001189429"/>
    </source>
</evidence>